<proteinExistence type="predicted"/>
<dbReference type="Proteomes" id="UP000092445">
    <property type="component" value="Unassembled WGS sequence"/>
</dbReference>
<dbReference type="AlphaFoldDB" id="A0A1B0AIC8"/>
<keyword evidence="3" id="KW-1185">Reference proteome</keyword>
<feature type="transmembrane region" description="Helical" evidence="1">
    <location>
        <begin position="37"/>
        <end position="57"/>
    </location>
</feature>
<dbReference type="VEuPathDB" id="VectorBase:GPAI046744"/>
<sequence>MFRTRKRIEDATAAAVSNVKAVGPTEPTAEFSPGSGIFVSLLTTFIAVAAAAAATVLDAELTTPPQLLLMALLRSVTKFPVGPRTTSVAAISLILLFSSCNQ</sequence>
<reference evidence="2" key="2">
    <citation type="submission" date="2020-05" db="UniProtKB">
        <authorList>
            <consortium name="EnsemblMetazoa"/>
        </authorList>
    </citation>
    <scope>IDENTIFICATION</scope>
    <source>
        <strain evidence="2">IAEA</strain>
    </source>
</reference>
<protein>
    <submittedName>
        <fullName evidence="2">Uncharacterized protein</fullName>
    </submittedName>
</protein>
<organism evidence="2 3">
    <name type="scientific">Glossina pallidipes</name>
    <name type="common">Tsetse fly</name>
    <dbReference type="NCBI Taxonomy" id="7398"/>
    <lineage>
        <taxon>Eukaryota</taxon>
        <taxon>Metazoa</taxon>
        <taxon>Ecdysozoa</taxon>
        <taxon>Arthropoda</taxon>
        <taxon>Hexapoda</taxon>
        <taxon>Insecta</taxon>
        <taxon>Pterygota</taxon>
        <taxon>Neoptera</taxon>
        <taxon>Endopterygota</taxon>
        <taxon>Diptera</taxon>
        <taxon>Brachycera</taxon>
        <taxon>Muscomorpha</taxon>
        <taxon>Hippoboscoidea</taxon>
        <taxon>Glossinidae</taxon>
        <taxon>Glossina</taxon>
    </lineage>
</organism>
<name>A0A1B0AIC8_GLOPL</name>
<evidence type="ECO:0000313" key="2">
    <source>
        <dbReference type="EnsemblMetazoa" id="GPAI046744-PA"/>
    </source>
</evidence>
<dbReference type="EnsemblMetazoa" id="GPAI046744-RA">
    <property type="protein sequence ID" value="GPAI046744-PA"/>
    <property type="gene ID" value="GPAI046744"/>
</dbReference>
<evidence type="ECO:0000256" key="1">
    <source>
        <dbReference type="SAM" id="Phobius"/>
    </source>
</evidence>
<keyword evidence="1" id="KW-0812">Transmembrane</keyword>
<keyword evidence="1" id="KW-1133">Transmembrane helix</keyword>
<reference evidence="3" key="1">
    <citation type="submission" date="2014-03" db="EMBL/GenBank/DDBJ databases">
        <authorList>
            <person name="Aksoy S."/>
            <person name="Warren W."/>
            <person name="Wilson R.K."/>
        </authorList>
    </citation>
    <scope>NUCLEOTIDE SEQUENCE [LARGE SCALE GENOMIC DNA]</scope>
    <source>
        <strain evidence="3">IAEA</strain>
    </source>
</reference>
<keyword evidence="1" id="KW-0472">Membrane</keyword>
<accession>A0A1B0AIC8</accession>
<evidence type="ECO:0000313" key="3">
    <source>
        <dbReference type="Proteomes" id="UP000092445"/>
    </source>
</evidence>